<keyword evidence="2" id="KW-1185">Reference proteome</keyword>
<protein>
    <submittedName>
        <fullName evidence="1">Uncharacterized protein</fullName>
    </submittedName>
</protein>
<gene>
    <name evidence="1" type="ORF">SAMN05216565_101262</name>
</gene>
<proteinExistence type="predicted"/>
<dbReference type="Proteomes" id="UP000199159">
    <property type="component" value="Unassembled WGS sequence"/>
</dbReference>
<evidence type="ECO:0000313" key="1">
    <source>
        <dbReference type="EMBL" id="SDP02876.1"/>
    </source>
</evidence>
<name>A0A1H0PE40_9BACI</name>
<accession>A0A1H0PE40</accession>
<evidence type="ECO:0000313" key="2">
    <source>
        <dbReference type="Proteomes" id="UP000199159"/>
    </source>
</evidence>
<organism evidence="1 2">
    <name type="scientific">Litchfieldia salsa</name>
    <dbReference type="NCBI Taxonomy" id="930152"/>
    <lineage>
        <taxon>Bacteria</taxon>
        <taxon>Bacillati</taxon>
        <taxon>Bacillota</taxon>
        <taxon>Bacilli</taxon>
        <taxon>Bacillales</taxon>
        <taxon>Bacillaceae</taxon>
        <taxon>Litchfieldia</taxon>
    </lineage>
</organism>
<reference evidence="2" key="1">
    <citation type="submission" date="2016-10" db="EMBL/GenBank/DDBJ databases">
        <authorList>
            <person name="Varghese N."/>
            <person name="Submissions S."/>
        </authorList>
    </citation>
    <scope>NUCLEOTIDE SEQUENCE [LARGE SCALE GENOMIC DNA]</scope>
    <source>
        <strain evidence="2">IBRC-M10078</strain>
    </source>
</reference>
<dbReference type="AlphaFoldDB" id="A0A1H0PE40"/>
<dbReference type="EMBL" id="FNJU01000001">
    <property type="protein sequence ID" value="SDP02876.1"/>
    <property type="molecule type" value="Genomic_DNA"/>
</dbReference>
<sequence length="53" mass="6315">MFKIGDNVLYEFKNYVILWIYENGNCELTERHSSVVNTILVHMDHLEKAKQKC</sequence>
<dbReference type="RefSeq" id="WP_175490143.1">
    <property type="nucleotide sequence ID" value="NZ_FNJU01000001.1"/>
</dbReference>